<evidence type="ECO:0000313" key="3">
    <source>
        <dbReference type="EMBL" id="CAA2101918.1"/>
    </source>
</evidence>
<dbReference type="EMBL" id="LR743504">
    <property type="protein sequence ID" value="CAA2101918.1"/>
    <property type="molecule type" value="Genomic_DNA"/>
</dbReference>
<accession>A0A679ISZ3</accession>
<sequence>MNARSTLITATILAGIAAAIVPASAEPARSFDAWGHRFTVPGTEETVTAPATNPSNTASIAPKRSYTSAKAGEENAHAVPAPATRTLNVWGARVNVPTY</sequence>
<reference evidence="3" key="1">
    <citation type="submission" date="2019-12" db="EMBL/GenBank/DDBJ databases">
        <authorList>
            <person name="Cremers G."/>
        </authorList>
    </citation>
    <scope>NUCLEOTIDE SEQUENCE</scope>
    <source>
        <strain evidence="3">Mbul1</strain>
    </source>
</reference>
<proteinExistence type="predicted"/>
<feature type="signal peptide" evidence="2">
    <location>
        <begin position="1"/>
        <end position="25"/>
    </location>
</feature>
<protein>
    <submittedName>
        <fullName evidence="3">Uncharacterized protein</fullName>
    </submittedName>
</protein>
<feature type="region of interest" description="Disordered" evidence="1">
    <location>
        <begin position="46"/>
        <end position="80"/>
    </location>
</feature>
<name>A0A679ISZ3_9HYPH</name>
<gene>
    <name evidence="3" type="ORF">MBUL_01421</name>
</gene>
<evidence type="ECO:0000256" key="1">
    <source>
        <dbReference type="SAM" id="MobiDB-lite"/>
    </source>
</evidence>
<feature type="compositionally biased region" description="Polar residues" evidence="1">
    <location>
        <begin position="46"/>
        <end position="59"/>
    </location>
</feature>
<dbReference type="AlphaFoldDB" id="A0A679ISZ3"/>
<organism evidence="3">
    <name type="scientific">Methylobacterium bullatum</name>
    <dbReference type="NCBI Taxonomy" id="570505"/>
    <lineage>
        <taxon>Bacteria</taxon>
        <taxon>Pseudomonadati</taxon>
        <taxon>Pseudomonadota</taxon>
        <taxon>Alphaproteobacteria</taxon>
        <taxon>Hyphomicrobiales</taxon>
        <taxon>Methylobacteriaceae</taxon>
        <taxon>Methylobacterium</taxon>
    </lineage>
</organism>
<feature type="chain" id="PRO_5025625357" evidence="2">
    <location>
        <begin position="26"/>
        <end position="99"/>
    </location>
</feature>
<keyword evidence="2" id="KW-0732">Signal</keyword>
<evidence type="ECO:0000256" key="2">
    <source>
        <dbReference type="SAM" id="SignalP"/>
    </source>
</evidence>